<gene>
    <name evidence="2" type="ORF">DPMN_165343</name>
</gene>
<keyword evidence="3" id="KW-1185">Reference proteome</keyword>
<accession>A0A9D4EWP3</accession>
<comment type="caution">
    <text evidence="2">The sequence shown here is derived from an EMBL/GenBank/DDBJ whole genome shotgun (WGS) entry which is preliminary data.</text>
</comment>
<dbReference type="AlphaFoldDB" id="A0A9D4EWP3"/>
<feature type="coiled-coil region" evidence="1">
    <location>
        <begin position="42"/>
        <end position="92"/>
    </location>
</feature>
<name>A0A9D4EWP3_DREPO</name>
<evidence type="ECO:0000313" key="2">
    <source>
        <dbReference type="EMBL" id="KAH3787223.1"/>
    </source>
</evidence>
<sequence>MSHRKKHGNVDQIHRLNSEARIKKAGDTYITDDDDTYSDDEYSIESEVVQQLKKEIENMKQREIQMMDEIESRNKTEKLKAAKRKLKQQQIRRLLQHKQM</sequence>
<dbReference type="Proteomes" id="UP000828390">
    <property type="component" value="Unassembled WGS sequence"/>
</dbReference>
<evidence type="ECO:0000313" key="3">
    <source>
        <dbReference type="Proteomes" id="UP000828390"/>
    </source>
</evidence>
<keyword evidence="1" id="KW-0175">Coiled coil</keyword>
<organism evidence="2 3">
    <name type="scientific">Dreissena polymorpha</name>
    <name type="common">Zebra mussel</name>
    <name type="synonym">Mytilus polymorpha</name>
    <dbReference type="NCBI Taxonomy" id="45954"/>
    <lineage>
        <taxon>Eukaryota</taxon>
        <taxon>Metazoa</taxon>
        <taxon>Spiralia</taxon>
        <taxon>Lophotrochozoa</taxon>
        <taxon>Mollusca</taxon>
        <taxon>Bivalvia</taxon>
        <taxon>Autobranchia</taxon>
        <taxon>Heteroconchia</taxon>
        <taxon>Euheterodonta</taxon>
        <taxon>Imparidentia</taxon>
        <taxon>Neoheterodontei</taxon>
        <taxon>Myida</taxon>
        <taxon>Dreissenoidea</taxon>
        <taxon>Dreissenidae</taxon>
        <taxon>Dreissena</taxon>
    </lineage>
</organism>
<dbReference type="EMBL" id="JAIWYP010000008">
    <property type="protein sequence ID" value="KAH3787223.1"/>
    <property type="molecule type" value="Genomic_DNA"/>
</dbReference>
<evidence type="ECO:0000256" key="1">
    <source>
        <dbReference type="SAM" id="Coils"/>
    </source>
</evidence>
<reference evidence="2" key="1">
    <citation type="journal article" date="2019" name="bioRxiv">
        <title>The Genome of the Zebra Mussel, Dreissena polymorpha: A Resource for Invasive Species Research.</title>
        <authorList>
            <person name="McCartney M.A."/>
            <person name="Auch B."/>
            <person name="Kono T."/>
            <person name="Mallez S."/>
            <person name="Zhang Y."/>
            <person name="Obille A."/>
            <person name="Becker A."/>
            <person name="Abrahante J.E."/>
            <person name="Garbe J."/>
            <person name="Badalamenti J.P."/>
            <person name="Herman A."/>
            <person name="Mangelson H."/>
            <person name="Liachko I."/>
            <person name="Sullivan S."/>
            <person name="Sone E.D."/>
            <person name="Koren S."/>
            <person name="Silverstein K.A.T."/>
            <person name="Beckman K.B."/>
            <person name="Gohl D.M."/>
        </authorList>
    </citation>
    <scope>NUCLEOTIDE SEQUENCE</scope>
    <source>
        <strain evidence="2">Duluth1</strain>
        <tissue evidence="2">Whole animal</tissue>
    </source>
</reference>
<reference evidence="2" key="2">
    <citation type="submission" date="2020-11" db="EMBL/GenBank/DDBJ databases">
        <authorList>
            <person name="McCartney M.A."/>
            <person name="Auch B."/>
            <person name="Kono T."/>
            <person name="Mallez S."/>
            <person name="Becker A."/>
            <person name="Gohl D.M."/>
            <person name="Silverstein K.A.T."/>
            <person name="Koren S."/>
            <person name="Bechman K.B."/>
            <person name="Herman A."/>
            <person name="Abrahante J.E."/>
            <person name="Garbe J."/>
        </authorList>
    </citation>
    <scope>NUCLEOTIDE SEQUENCE</scope>
    <source>
        <strain evidence="2">Duluth1</strain>
        <tissue evidence="2">Whole animal</tissue>
    </source>
</reference>
<protein>
    <submittedName>
        <fullName evidence="2">Uncharacterized protein</fullName>
    </submittedName>
</protein>
<proteinExistence type="predicted"/>